<keyword evidence="2" id="KW-1185">Reference proteome</keyword>
<gene>
    <name evidence="1" type="ORF">HQN60_14675</name>
</gene>
<dbReference type="RefSeq" id="WP_173534366.1">
    <property type="nucleotide sequence ID" value="NZ_CP054143.1"/>
</dbReference>
<dbReference type="EMBL" id="CP054143">
    <property type="protein sequence ID" value="QKJ67865.1"/>
    <property type="molecule type" value="Genomic_DNA"/>
</dbReference>
<name>A0A6M8SRQ1_9NEIS</name>
<dbReference type="AlphaFoldDB" id="A0A6M8SRQ1"/>
<reference evidence="1 2" key="1">
    <citation type="submission" date="2020-05" db="EMBL/GenBank/DDBJ databases">
        <title>Complete genome sequence of Deefgea sp. D17.</title>
        <authorList>
            <person name="Bae J.-W."/>
            <person name="Han J.E."/>
        </authorList>
    </citation>
    <scope>NUCLEOTIDE SEQUENCE [LARGE SCALE GENOMIC DNA]</scope>
    <source>
        <strain evidence="1 2">D17</strain>
    </source>
</reference>
<sequence>MSHYQYHVFFCLNQREPGERQSCNSCGADQLWAYAKERVKALKLNGDGKVRINKAGCLERCEEGPVIVIYPEETWYTYIDKDDIDEIVNEHLLHGRIVERLLIPPRSQTAE</sequence>
<dbReference type="CDD" id="cd02980">
    <property type="entry name" value="TRX_Fd_family"/>
    <property type="match status" value="1"/>
</dbReference>
<dbReference type="SUPFAM" id="SSF52833">
    <property type="entry name" value="Thioredoxin-like"/>
    <property type="match status" value="1"/>
</dbReference>
<evidence type="ECO:0000313" key="1">
    <source>
        <dbReference type="EMBL" id="QKJ67865.1"/>
    </source>
</evidence>
<organism evidence="1 2">
    <name type="scientific">Deefgea piscis</name>
    <dbReference type="NCBI Taxonomy" id="2739061"/>
    <lineage>
        <taxon>Bacteria</taxon>
        <taxon>Pseudomonadati</taxon>
        <taxon>Pseudomonadota</taxon>
        <taxon>Betaproteobacteria</taxon>
        <taxon>Neisseriales</taxon>
        <taxon>Chitinibacteraceae</taxon>
        <taxon>Deefgea</taxon>
    </lineage>
</organism>
<dbReference type="Proteomes" id="UP000504844">
    <property type="component" value="Chromosome"/>
</dbReference>
<dbReference type="Pfam" id="PF01257">
    <property type="entry name" value="2Fe-2S_thioredx"/>
    <property type="match status" value="1"/>
</dbReference>
<evidence type="ECO:0000313" key="2">
    <source>
        <dbReference type="Proteomes" id="UP000504844"/>
    </source>
</evidence>
<protein>
    <submittedName>
        <fullName evidence="1">(2Fe-2S) ferredoxin domain-containing protein</fullName>
    </submittedName>
</protein>
<dbReference type="Gene3D" id="3.40.30.10">
    <property type="entry name" value="Glutaredoxin"/>
    <property type="match status" value="1"/>
</dbReference>
<dbReference type="InterPro" id="IPR036249">
    <property type="entry name" value="Thioredoxin-like_sf"/>
</dbReference>
<dbReference type="KEGG" id="dee:HQN60_14675"/>
<proteinExistence type="predicted"/>
<accession>A0A6M8SRQ1</accession>